<dbReference type="Proteomes" id="UP001178461">
    <property type="component" value="Chromosome 14"/>
</dbReference>
<dbReference type="AlphaFoldDB" id="A0AA35LB70"/>
<reference evidence="1" key="1">
    <citation type="submission" date="2022-12" db="EMBL/GenBank/DDBJ databases">
        <authorList>
            <person name="Alioto T."/>
            <person name="Alioto T."/>
            <person name="Gomez Garrido J."/>
        </authorList>
    </citation>
    <scope>NUCLEOTIDE SEQUENCE</scope>
</reference>
<sequence>KPRADLVNFASEIDDVKTERSRPGNRLCVWAGESAAASAFFCAFKALSRRCLTRKGEV</sequence>
<name>A0AA35LB70_9SAUR</name>
<feature type="non-terminal residue" evidence="1">
    <location>
        <position position="58"/>
    </location>
</feature>
<evidence type="ECO:0000313" key="1">
    <source>
        <dbReference type="EMBL" id="CAI5792693.1"/>
    </source>
</evidence>
<protein>
    <submittedName>
        <fullName evidence="1">Uncharacterized protein</fullName>
    </submittedName>
</protein>
<organism evidence="1 2">
    <name type="scientific">Podarcis lilfordi</name>
    <name type="common">Lilford's wall lizard</name>
    <dbReference type="NCBI Taxonomy" id="74358"/>
    <lineage>
        <taxon>Eukaryota</taxon>
        <taxon>Metazoa</taxon>
        <taxon>Chordata</taxon>
        <taxon>Craniata</taxon>
        <taxon>Vertebrata</taxon>
        <taxon>Euteleostomi</taxon>
        <taxon>Lepidosauria</taxon>
        <taxon>Squamata</taxon>
        <taxon>Bifurcata</taxon>
        <taxon>Unidentata</taxon>
        <taxon>Episquamata</taxon>
        <taxon>Laterata</taxon>
        <taxon>Lacertibaenia</taxon>
        <taxon>Lacertidae</taxon>
        <taxon>Podarcis</taxon>
    </lineage>
</organism>
<evidence type="ECO:0000313" key="2">
    <source>
        <dbReference type="Proteomes" id="UP001178461"/>
    </source>
</evidence>
<feature type="non-terminal residue" evidence="1">
    <location>
        <position position="1"/>
    </location>
</feature>
<proteinExistence type="predicted"/>
<accession>A0AA35LB70</accession>
<keyword evidence="2" id="KW-1185">Reference proteome</keyword>
<gene>
    <name evidence="1" type="ORF">PODLI_1B039677</name>
</gene>
<dbReference type="EMBL" id="OX395139">
    <property type="protein sequence ID" value="CAI5792693.1"/>
    <property type="molecule type" value="Genomic_DNA"/>
</dbReference>